<keyword evidence="1" id="KW-0732">Signal</keyword>
<keyword evidence="3" id="KW-1185">Reference proteome</keyword>
<gene>
    <name evidence="2" type="ORF">FHS68_000345</name>
</gene>
<feature type="chain" id="PRO_5047386275" description="Adhesin domain-containing protein" evidence="1">
    <location>
        <begin position="26"/>
        <end position="357"/>
    </location>
</feature>
<dbReference type="Proteomes" id="UP001179181">
    <property type="component" value="Unassembled WGS sequence"/>
</dbReference>
<sequence length="357" mass="39447">MTTIKRTVIHLLFSLAVLLPQVVSAINICCEDPGSEQNGLIEKRRNIVKVFDVKSSDLLVVDNQFGQVKINLWSKEEIKVEIIITANAPSDDKASDYLGAINIDEKRVKNQISLTTHIDRSRFGNNGWNNRKGEKNYIQIDYTVYMPKENALIVRNKFGNTDIPTFHAPLTVNSKYGSFVATLLDNADNNIDISYGSAKIGKMDGGKMECQYSNLTLDLVKDVLINNKFGELNIGDVINLDADIDYSGAKIGTIRGSGKIKLNYSGNFKINELTNSAQNVDIQAAYSSIILPAEANQFNVTVTYGNFSYPASNVNFSVQPAKDNKSYKVRQYQGKIGTGSGTKITVNSTYGDVKLKD</sequence>
<organism evidence="2 3">
    <name type="scientific">Dyadobacter arcticus</name>
    <dbReference type="NCBI Taxonomy" id="1078754"/>
    <lineage>
        <taxon>Bacteria</taxon>
        <taxon>Pseudomonadati</taxon>
        <taxon>Bacteroidota</taxon>
        <taxon>Cytophagia</taxon>
        <taxon>Cytophagales</taxon>
        <taxon>Spirosomataceae</taxon>
        <taxon>Dyadobacter</taxon>
    </lineage>
</organism>
<protein>
    <recommendedName>
        <fullName evidence="4">Adhesin domain-containing protein</fullName>
    </recommendedName>
</protein>
<evidence type="ECO:0000256" key="1">
    <source>
        <dbReference type="SAM" id="SignalP"/>
    </source>
</evidence>
<name>A0ABX0UGL9_9BACT</name>
<comment type="caution">
    <text evidence="2">The sequence shown here is derived from an EMBL/GenBank/DDBJ whole genome shotgun (WGS) entry which is preliminary data.</text>
</comment>
<reference evidence="2 3" key="1">
    <citation type="submission" date="2020-03" db="EMBL/GenBank/DDBJ databases">
        <title>Genomic Encyclopedia of Type Strains, Phase IV (KMG-IV): sequencing the most valuable type-strain genomes for metagenomic binning, comparative biology and taxonomic classification.</title>
        <authorList>
            <person name="Goeker M."/>
        </authorList>
    </citation>
    <scope>NUCLEOTIDE SEQUENCE [LARGE SCALE GENOMIC DNA]</scope>
    <source>
        <strain evidence="2 3">DSM 102865</strain>
    </source>
</reference>
<evidence type="ECO:0008006" key="4">
    <source>
        <dbReference type="Google" id="ProtNLM"/>
    </source>
</evidence>
<dbReference type="RefSeq" id="WP_229211739.1">
    <property type="nucleotide sequence ID" value="NZ_JAASQJ010000001.1"/>
</dbReference>
<proteinExistence type="predicted"/>
<accession>A0ABX0UGL9</accession>
<evidence type="ECO:0000313" key="3">
    <source>
        <dbReference type="Proteomes" id="UP001179181"/>
    </source>
</evidence>
<feature type="signal peptide" evidence="1">
    <location>
        <begin position="1"/>
        <end position="25"/>
    </location>
</feature>
<dbReference type="EMBL" id="JAASQJ010000001">
    <property type="protein sequence ID" value="NIJ51189.1"/>
    <property type="molecule type" value="Genomic_DNA"/>
</dbReference>
<evidence type="ECO:0000313" key="2">
    <source>
        <dbReference type="EMBL" id="NIJ51189.1"/>
    </source>
</evidence>